<feature type="domain" description="Reverse transcriptase Ty1/copia-type" evidence="2">
    <location>
        <begin position="179"/>
        <end position="423"/>
    </location>
</feature>
<evidence type="ECO:0000313" key="5">
    <source>
        <dbReference type="Proteomes" id="UP000623467"/>
    </source>
</evidence>
<feature type="region of interest" description="Disordered" evidence="1">
    <location>
        <begin position="56"/>
        <end position="154"/>
    </location>
</feature>
<evidence type="ECO:0000259" key="3">
    <source>
        <dbReference type="Pfam" id="PF25597"/>
    </source>
</evidence>
<evidence type="ECO:0000259" key="2">
    <source>
        <dbReference type="Pfam" id="PF07727"/>
    </source>
</evidence>
<organism evidence="4 5">
    <name type="scientific">Mycena sanguinolenta</name>
    <dbReference type="NCBI Taxonomy" id="230812"/>
    <lineage>
        <taxon>Eukaryota</taxon>
        <taxon>Fungi</taxon>
        <taxon>Dikarya</taxon>
        <taxon>Basidiomycota</taxon>
        <taxon>Agaricomycotina</taxon>
        <taxon>Agaricomycetes</taxon>
        <taxon>Agaricomycetidae</taxon>
        <taxon>Agaricales</taxon>
        <taxon>Marasmiineae</taxon>
        <taxon>Mycenaceae</taxon>
        <taxon>Mycena</taxon>
    </lineage>
</organism>
<name>A0A8H6ZB44_9AGAR</name>
<reference evidence="4" key="1">
    <citation type="submission" date="2020-05" db="EMBL/GenBank/DDBJ databases">
        <title>Mycena genomes resolve the evolution of fungal bioluminescence.</title>
        <authorList>
            <person name="Tsai I.J."/>
        </authorList>
    </citation>
    <scope>NUCLEOTIDE SEQUENCE</scope>
    <source>
        <strain evidence="4">160909Yilan</strain>
    </source>
</reference>
<feature type="compositionally biased region" description="Acidic residues" evidence="1">
    <location>
        <begin position="75"/>
        <end position="85"/>
    </location>
</feature>
<dbReference type="CDD" id="cd09272">
    <property type="entry name" value="RNase_HI_RT_Ty1"/>
    <property type="match status" value="1"/>
</dbReference>
<dbReference type="OrthoDB" id="3344688at2759"/>
<dbReference type="EMBL" id="JACAZH010000003">
    <property type="protein sequence ID" value="KAF7373651.1"/>
    <property type="molecule type" value="Genomic_DNA"/>
</dbReference>
<dbReference type="Pfam" id="PF07727">
    <property type="entry name" value="RVT_2"/>
    <property type="match status" value="1"/>
</dbReference>
<protein>
    <submittedName>
        <fullName evidence="4">Retrovirus-related pol polyprotein</fullName>
    </submittedName>
</protein>
<dbReference type="SUPFAM" id="SSF56672">
    <property type="entry name" value="DNA/RNA polymerases"/>
    <property type="match status" value="1"/>
</dbReference>
<accession>A0A8H6ZB44</accession>
<proteinExistence type="predicted"/>
<dbReference type="Proteomes" id="UP000623467">
    <property type="component" value="Unassembled WGS sequence"/>
</dbReference>
<dbReference type="Pfam" id="PF25597">
    <property type="entry name" value="SH3_retrovirus"/>
    <property type="match status" value="1"/>
</dbReference>
<gene>
    <name evidence="4" type="ORF">MSAN_00575800</name>
</gene>
<feature type="compositionally biased region" description="Polar residues" evidence="1">
    <location>
        <begin position="140"/>
        <end position="154"/>
    </location>
</feature>
<feature type="compositionally biased region" description="Low complexity" evidence="1">
    <location>
        <begin position="107"/>
        <end position="116"/>
    </location>
</feature>
<comment type="caution">
    <text evidence="4">The sequence shown here is derived from an EMBL/GenBank/DDBJ whole genome shotgun (WGS) entry which is preliminary data.</text>
</comment>
<dbReference type="InterPro" id="IPR013103">
    <property type="entry name" value="RVT_2"/>
</dbReference>
<dbReference type="PANTHER" id="PTHR11439:SF483">
    <property type="entry name" value="PEPTIDE SYNTHASE GLIP-LIKE, PUTATIVE (AFU_ORTHOLOGUE AFUA_3G12920)-RELATED"/>
    <property type="match status" value="1"/>
</dbReference>
<dbReference type="AlphaFoldDB" id="A0A8H6ZB44"/>
<keyword evidence="5" id="KW-1185">Reference proteome</keyword>
<dbReference type="InterPro" id="IPR043502">
    <property type="entry name" value="DNA/RNA_pol_sf"/>
</dbReference>
<feature type="domain" description="Retroviral polymerase SH3-like" evidence="3">
    <location>
        <begin position="1"/>
        <end position="34"/>
    </location>
</feature>
<evidence type="ECO:0000313" key="4">
    <source>
        <dbReference type="EMBL" id="KAF7373651.1"/>
    </source>
</evidence>
<sequence length="669" mass="73547">MVGYNNTAGYHLWDPQARRLFYARDVVFEEGAGHWSRAPAGGELEMAGDTEADPLLHAPVTSKSDNADLPPAGEAEGDAVPEPDVSDVTTVAPRRSTRSHVPSTALQDSRASQADEAAAKAAREPWAMGTGKPRKKTRANVASSIQSTPVPQSYQEAMEHPEVWMEPMQKEYASLVGRETWVLVDKPPGANVVDCKWVYAVKYSTEGEVIKWKARLVAKGFQQIAGVDFFETYAGVVRYESLRMLFAIAVEDPGWFMWAMDVVSAYLNADMKETVYMRQPPGFTVPGQEDKVCRMLKSLYGFMQSGRNWSDDLDEKLSLMQWVRSRADPAVRLRITDSGKSIMAVYTDDIRGLSTTAAAADEAQAGVKAAYEVTDVPRTSVSLGMAIEYNQDAGTLSISSRAYLERVLDRYGMSNCNPKSTPLPVGTPIMASKEPLSDHEREFMADKPYREAVGSIQHAANTTRPDLAFSAGRLATCVANPRPEHWKAAQHVLAYVKGTLDYKITYTRGGGTGIKPIGWMDSDFASDLETRRSTSGEVFMMSGGPVSWSSKRQATVALSTVEAEYVSLTRSAKQAVWMYSFLAELQMSQERPAILYCDNTGAAALAKDAKGHARVKHIDIREHYIRERVAAGDIEVQRVESTGNLADIFTKALPRDAHLALVRALGLTD</sequence>
<dbReference type="PANTHER" id="PTHR11439">
    <property type="entry name" value="GAG-POL-RELATED RETROTRANSPOSON"/>
    <property type="match status" value="1"/>
</dbReference>
<evidence type="ECO:0000256" key="1">
    <source>
        <dbReference type="SAM" id="MobiDB-lite"/>
    </source>
</evidence>
<dbReference type="InterPro" id="IPR057670">
    <property type="entry name" value="SH3_retrovirus"/>
</dbReference>